<protein>
    <submittedName>
        <fullName evidence="3">Uncharacterized protein</fullName>
    </submittedName>
</protein>
<feature type="transmembrane region" description="Helical" evidence="2">
    <location>
        <begin position="9"/>
        <end position="33"/>
    </location>
</feature>
<dbReference type="Proteomes" id="UP000518752">
    <property type="component" value="Unassembled WGS sequence"/>
</dbReference>
<evidence type="ECO:0000313" key="4">
    <source>
        <dbReference type="Proteomes" id="UP000518752"/>
    </source>
</evidence>
<proteinExistence type="predicted"/>
<feature type="transmembrane region" description="Helical" evidence="2">
    <location>
        <begin position="45"/>
        <end position="67"/>
    </location>
</feature>
<feature type="transmembrane region" description="Helical" evidence="2">
    <location>
        <begin position="175"/>
        <end position="199"/>
    </location>
</feature>
<feature type="region of interest" description="Disordered" evidence="1">
    <location>
        <begin position="266"/>
        <end position="299"/>
    </location>
</feature>
<keyword evidence="2" id="KW-0812">Transmembrane</keyword>
<name>A0A8H5LW95_9AGAR</name>
<reference evidence="3 4" key="1">
    <citation type="journal article" date="2020" name="ISME J.">
        <title>Uncovering the hidden diversity of litter-decomposition mechanisms in mushroom-forming fungi.</title>
        <authorList>
            <person name="Floudas D."/>
            <person name="Bentzer J."/>
            <person name="Ahren D."/>
            <person name="Johansson T."/>
            <person name="Persson P."/>
            <person name="Tunlid A."/>
        </authorList>
    </citation>
    <scope>NUCLEOTIDE SEQUENCE [LARGE SCALE GENOMIC DNA]</scope>
    <source>
        <strain evidence="3 4">CBS 406.79</strain>
    </source>
</reference>
<keyword evidence="4" id="KW-1185">Reference proteome</keyword>
<evidence type="ECO:0000256" key="1">
    <source>
        <dbReference type="SAM" id="MobiDB-lite"/>
    </source>
</evidence>
<gene>
    <name evidence="3" type="ORF">D9757_010603</name>
</gene>
<comment type="caution">
    <text evidence="3">The sequence shown here is derived from an EMBL/GenBank/DDBJ whole genome shotgun (WGS) entry which is preliminary data.</text>
</comment>
<feature type="transmembrane region" description="Helical" evidence="2">
    <location>
        <begin position="87"/>
        <end position="109"/>
    </location>
</feature>
<organism evidence="3 4">
    <name type="scientific">Collybiopsis confluens</name>
    <dbReference type="NCBI Taxonomy" id="2823264"/>
    <lineage>
        <taxon>Eukaryota</taxon>
        <taxon>Fungi</taxon>
        <taxon>Dikarya</taxon>
        <taxon>Basidiomycota</taxon>
        <taxon>Agaricomycotina</taxon>
        <taxon>Agaricomycetes</taxon>
        <taxon>Agaricomycetidae</taxon>
        <taxon>Agaricales</taxon>
        <taxon>Marasmiineae</taxon>
        <taxon>Omphalotaceae</taxon>
        <taxon>Collybiopsis</taxon>
    </lineage>
</organism>
<feature type="region of interest" description="Disordered" evidence="1">
    <location>
        <begin position="690"/>
        <end position="728"/>
    </location>
</feature>
<feature type="region of interest" description="Disordered" evidence="1">
    <location>
        <begin position="554"/>
        <end position="669"/>
    </location>
</feature>
<evidence type="ECO:0000256" key="2">
    <source>
        <dbReference type="SAM" id="Phobius"/>
    </source>
</evidence>
<evidence type="ECO:0000313" key="3">
    <source>
        <dbReference type="EMBL" id="KAF5371888.1"/>
    </source>
</evidence>
<dbReference type="EMBL" id="JAACJN010000114">
    <property type="protein sequence ID" value="KAF5371888.1"/>
    <property type="molecule type" value="Genomic_DNA"/>
</dbReference>
<feature type="transmembrane region" description="Helical" evidence="2">
    <location>
        <begin position="129"/>
        <end position="154"/>
    </location>
</feature>
<accession>A0A8H5LW95</accession>
<keyword evidence="2" id="KW-1133">Transmembrane helix</keyword>
<sequence>MAPDSVCRILIFLMFEGWTYFALALLELLSHFLSAVRDNLQVFKVIDVVLGAISSLPLLFYTIFLCVFTWNRLMDDIPQRLQKLGKFLMVVLIPAAVALNGISSFIGITHRSINASIEVGFGTVQDKTLWTLFTDLDIGFVAAYQLIHFIFAFLRLAKAFLEQGRIESTDADEALLFRGTGWIVIGIMLGVIETAIAFVPPHFGTTLARRILRAVGRGLLIYGLYKGLDVSENFEQVREEIQAGTQNRSFRGSRIRPISSNHFFSPLRQFSPETHPSTTLETISEKDTPPNTPRPSGQRVTVQFDSASGKAPTLQMRFSALDMPSPVEIVESIKTEPDKQGITHSRKSSYYANSVMTRQTEPPLPSPTADLPLRNAAEISPAHIRHNSDFSAQFGGGGVGAARKSEDSWTHSVVKNLASQFPPLPASISTASHEPSPIPIPQTREYLPVVHALTSHVPPTPSHSLPRKPAPHASLVMNTIDPFTDEDAEPGIKLPTVLDSYEHVHQMGLALAPPDDWIVEDQNYIGRPDSRESASIYSTTSLTADKSEDVIKNNLGEWESGGGSRSRSGIAPSELPWLRQDERVSPTNSDSHGRKKSFQSSKFQRPESGEYDVGYTEADPGPGAAERRTRRNTSASGSFSRSSRTSRSRSAPRIKSVGSAPKKRTPSLTHSTYVRDSVYIEPGFIPADEAPGYDGIGSEQGTWNDSVPLRDSGVLGSGRNESPEFHAM</sequence>
<dbReference type="OrthoDB" id="3219582at2759"/>
<dbReference type="AlphaFoldDB" id="A0A8H5LW95"/>
<feature type="compositionally biased region" description="Polar residues" evidence="1">
    <location>
        <begin position="271"/>
        <end position="282"/>
    </location>
</feature>
<feature type="compositionally biased region" description="Low complexity" evidence="1">
    <location>
        <begin position="632"/>
        <end position="643"/>
    </location>
</feature>
<keyword evidence="2" id="KW-0472">Membrane</keyword>